<dbReference type="InterPro" id="IPR027409">
    <property type="entry name" value="GroEL-like_apical_dom_sf"/>
</dbReference>
<dbReference type="GO" id="GO:0046854">
    <property type="term" value="P:phosphatidylinositol phosphate biosynthetic process"/>
    <property type="evidence" value="ECO:0007669"/>
    <property type="project" value="TreeGrafter"/>
</dbReference>
<dbReference type="InterPro" id="IPR002156">
    <property type="entry name" value="RNaseH_domain"/>
</dbReference>
<feature type="compositionally biased region" description="Low complexity" evidence="1">
    <location>
        <begin position="9"/>
        <end position="24"/>
    </location>
</feature>
<feature type="region of interest" description="Disordered" evidence="1">
    <location>
        <begin position="1"/>
        <end position="24"/>
    </location>
</feature>
<feature type="domain" description="RNase H type-1" evidence="2">
    <location>
        <begin position="531"/>
        <end position="653"/>
    </location>
</feature>
<feature type="region of interest" description="Disordered" evidence="1">
    <location>
        <begin position="38"/>
        <end position="58"/>
    </location>
</feature>
<evidence type="ECO:0000313" key="3">
    <source>
        <dbReference type="EMBL" id="KAK4392664.1"/>
    </source>
</evidence>
<dbReference type="GO" id="GO:0003676">
    <property type="term" value="F:nucleic acid binding"/>
    <property type="evidence" value="ECO:0007669"/>
    <property type="project" value="InterPro"/>
</dbReference>
<dbReference type="Pfam" id="PF00118">
    <property type="entry name" value="Cpn60_TCP1"/>
    <property type="match status" value="1"/>
</dbReference>
<dbReference type="CDD" id="cd06222">
    <property type="entry name" value="RNase_H_like"/>
    <property type="match status" value="1"/>
</dbReference>
<dbReference type="Pfam" id="PF13456">
    <property type="entry name" value="RVT_3"/>
    <property type="match status" value="1"/>
</dbReference>
<evidence type="ECO:0000256" key="1">
    <source>
        <dbReference type="SAM" id="MobiDB-lite"/>
    </source>
</evidence>
<gene>
    <name evidence="3" type="ORF">Sango_2044200</name>
</gene>
<comment type="caution">
    <text evidence="3">The sequence shown here is derived from an EMBL/GenBank/DDBJ whole genome shotgun (WGS) entry which is preliminary data.</text>
</comment>
<dbReference type="GO" id="GO:0010008">
    <property type="term" value="C:endosome membrane"/>
    <property type="evidence" value="ECO:0007669"/>
    <property type="project" value="TreeGrafter"/>
</dbReference>
<name>A0AAE1WFT0_9LAMI</name>
<dbReference type="SUPFAM" id="SSF52029">
    <property type="entry name" value="GroEL apical domain-like"/>
    <property type="match status" value="1"/>
</dbReference>
<evidence type="ECO:0000313" key="4">
    <source>
        <dbReference type="Proteomes" id="UP001289374"/>
    </source>
</evidence>
<dbReference type="GO" id="GO:0005524">
    <property type="term" value="F:ATP binding"/>
    <property type="evidence" value="ECO:0007669"/>
    <property type="project" value="InterPro"/>
</dbReference>
<evidence type="ECO:0000259" key="2">
    <source>
        <dbReference type="Pfam" id="PF13456"/>
    </source>
</evidence>
<dbReference type="Gene3D" id="3.30.420.10">
    <property type="entry name" value="Ribonuclease H-like superfamily/Ribonuclease H"/>
    <property type="match status" value="1"/>
</dbReference>
<organism evidence="3 4">
    <name type="scientific">Sesamum angolense</name>
    <dbReference type="NCBI Taxonomy" id="2727404"/>
    <lineage>
        <taxon>Eukaryota</taxon>
        <taxon>Viridiplantae</taxon>
        <taxon>Streptophyta</taxon>
        <taxon>Embryophyta</taxon>
        <taxon>Tracheophyta</taxon>
        <taxon>Spermatophyta</taxon>
        <taxon>Magnoliopsida</taxon>
        <taxon>eudicotyledons</taxon>
        <taxon>Gunneridae</taxon>
        <taxon>Pentapetalae</taxon>
        <taxon>asterids</taxon>
        <taxon>lamiids</taxon>
        <taxon>Lamiales</taxon>
        <taxon>Pedaliaceae</taxon>
        <taxon>Sesamum</taxon>
    </lineage>
</organism>
<dbReference type="InterPro" id="IPR036397">
    <property type="entry name" value="RNaseH_sf"/>
</dbReference>
<reference evidence="3" key="1">
    <citation type="submission" date="2020-06" db="EMBL/GenBank/DDBJ databases">
        <authorList>
            <person name="Li T."/>
            <person name="Hu X."/>
            <person name="Zhang T."/>
            <person name="Song X."/>
            <person name="Zhang H."/>
            <person name="Dai N."/>
            <person name="Sheng W."/>
            <person name="Hou X."/>
            <person name="Wei L."/>
        </authorList>
    </citation>
    <scope>NUCLEOTIDE SEQUENCE</scope>
    <source>
        <strain evidence="3">K16</strain>
        <tissue evidence="3">Leaf</tissue>
    </source>
</reference>
<dbReference type="PANTHER" id="PTHR45748:SF4">
    <property type="entry name" value="1-PHOSPHATIDYLINOSITOL-3-PHOSPHATE 5-KINASE FAB1D-RELATED"/>
    <property type="match status" value="1"/>
</dbReference>
<dbReference type="InterPro" id="IPR012337">
    <property type="entry name" value="RNaseH-like_sf"/>
</dbReference>
<dbReference type="FunFam" id="3.50.7.10:FF:000007">
    <property type="entry name" value="1-phosphatidylinositol 3-phosphate 5-kinase isoform X1"/>
    <property type="match status" value="1"/>
</dbReference>
<dbReference type="AlphaFoldDB" id="A0AAE1WFT0"/>
<keyword evidence="4" id="KW-1185">Reference proteome</keyword>
<dbReference type="InterPro" id="IPR002423">
    <property type="entry name" value="Cpn60/GroEL/TCP-1"/>
</dbReference>
<dbReference type="EMBL" id="JACGWL010000011">
    <property type="protein sequence ID" value="KAK4392664.1"/>
    <property type="molecule type" value="Genomic_DNA"/>
</dbReference>
<accession>A0AAE1WFT0</accession>
<dbReference type="GO" id="GO:0004523">
    <property type="term" value="F:RNA-DNA hybrid ribonuclease activity"/>
    <property type="evidence" value="ECO:0007669"/>
    <property type="project" value="InterPro"/>
</dbReference>
<protein>
    <submittedName>
        <fullName evidence="3">1-phosphatidylinositol-3-phosphate 5-kinase FAB1D</fullName>
    </submittedName>
</protein>
<dbReference type="PANTHER" id="PTHR45748">
    <property type="entry name" value="1-PHOSPHATIDYLINOSITOL 3-PHOSPHATE 5-KINASE-RELATED"/>
    <property type="match status" value="1"/>
</dbReference>
<proteinExistence type="predicted"/>
<dbReference type="GO" id="GO:0000285">
    <property type="term" value="F:1-phosphatidylinositol-3-phosphate 5-kinase activity"/>
    <property type="evidence" value="ECO:0007669"/>
    <property type="project" value="TreeGrafter"/>
</dbReference>
<reference evidence="3" key="2">
    <citation type="journal article" date="2024" name="Plant">
        <title>Genomic evolution and insights into agronomic trait innovations of Sesamum species.</title>
        <authorList>
            <person name="Miao H."/>
            <person name="Wang L."/>
            <person name="Qu L."/>
            <person name="Liu H."/>
            <person name="Sun Y."/>
            <person name="Le M."/>
            <person name="Wang Q."/>
            <person name="Wei S."/>
            <person name="Zheng Y."/>
            <person name="Lin W."/>
            <person name="Duan Y."/>
            <person name="Cao H."/>
            <person name="Xiong S."/>
            <person name="Wang X."/>
            <person name="Wei L."/>
            <person name="Li C."/>
            <person name="Ma Q."/>
            <person name="Ju M."/>
            <person name="Zhao R."/>
            <person name="Li G."/>
            <person name="Mu C."/>
            <person name="Tian Q."/>
            <person name="Mei H."/>
            <person name="Zhang T."/>
            <person name="Gao T."/>
            <person name="Zhang H."/>
        </authorList>
    </citation>
    <scope>NUCLEOTIDE SEQUENCE</scope>
    <source>
        <strain evidence="3">K16</strain>
    </source>
</reference>
<dbReference type="Proteomes" id="UP001289374">
    <property type="component" value="Unassembled WGS sequence"/>
</dbReference>
<dbReference type="SUPFAM" id="SSF53098">
    <property type="entry name" value="Ribonuclease H-like"/>
    <property type="match status" value="1"/>
</dbReference>
<dbReference type="Gene3D" id="3.50.7.10">
    <property type="entry name" value="GroEL"/>
    <property type="match status" value="1"/>
</dbReference>
<dbReference type="InterPro" id="IPR044730">
    <property type="entry name" value="RNase_H-like_dom_plant"/>
</dbReference>
<sequence>MPSISPTASLRSTESSVSSCSDISVDTNFDDRVYVEDSSTDSDLADSNALSKGHLEDSNSPVKLNGFHHIGSLVKHESGEVRNGDNFRTIRNAESVGTFEIQETDKSTERVSSSVEISGTSLLNNELDAEFWLPPEPEDKEDEITGSVANYDDDEDEYGDGVSWTKPSSLSSFGEEGSGSYKFKEQKLNAMNNVRNGKFMALPDIHEGQTMDPDGYVKVKCIATGLRTQRKVSVLELVDEPLSQVIKGLVFKKHAAHKHMPTKYKNPRLLLIHGSLDLSSGGLSSFESMQQEKDSLKSIVEMIEMCHPNVILVEKSVSRDIQESILANGMTLVYDMKLHRLERVARCIGSPILSTEIAIGKKLRQCDSFRIEKFVEEHAVAAEGGKRPSKTLLFLEGSSTRLGCTSHYLTPNPLAPGVILLLLLTGNLFGKLNCHQRYDSSHGNWLRMLFPQAQIWKRDLGIVRFTMDSYLSLELVDYGTHFTNSTTNSYRCKFNLGSFQRSKCDSILVTCSTQRQTCKVDPLEAGTIKINFDGAVLHKGCKVGIGGVARDSTGSVLAWFSRKYQGQVNGEIAEALAAREAIDLAIRHGWNRILIEGDCLNLINKLNSSEPDQSYTNPLVNNNRIAASLCSDLDFIHVSRNNNTIAHKLATRAGASLYSSHCFSPVEVDLFCPLEADFQF</sequence>